<feature type="transmembrane region" description="Helical" evidence="1">
    <location>
        <begin position="23"/>
        <end position="45"/>
    </location>
</feature>
<accession>A0A9N9PP01</accession>
<reference evidence="2" key="1">
    <citation type="submission" date="2021-07" db="EMBL/GenBank/DDBJ databases">
        <authorList>
            <person name="Durling M."/>
        </authorList>
    </citation>
    <scope>NUCLEOTIDE SEQUENCE</scope>
</reference>
<dbReference type="AlphaFoldDB" id="A0A9N9PP01"/>
<evidence type="ECO:0000313" key="3">
    <source>
        <dbReference type="Proteomes" id="UP000696280"/>
    </source>
</evidence>
<protein>
    <submittedName>
        <fullName evidence="2">Uncharacterized protein</fullName>
    </submittedName>
</protein>
<keyword evidence="1" id="KW-0472">Membrane</keyword>
<name>A0A9N9PP01_9HELO</name>
<keyword evidence="1" id="KW-0812">Transmembrane</keyword>
<comment type="caution">
    <text evidence="2">The sequence shown here is derived from an EMBL/GenBank/DDBJ whole genome shotgun (WGS) entry which is preliminary data.</text>
</comment>
<gene>
    <name evidence="2" type="ORF">HYFRA_00008389</name>
</gene>
<proteinExistence type="predicted"/>
<organism evidence="2 3">
    <name type="scientific">Hymenoscyphus fraxineus</name>
    <dbReference type="NCBI Taxonomy" id="746836"/>
    <lineage>
        <taxon>Eukaryota</taxon>
        <taxon>Fungi</taxon>
        <taxon>Dikarya</taxon>
        <taxon>Ascomycota</taxon>
        <taxon>Pezizomycotina</taxon>
        <taxon>Leotiomycetes</taxon>
        <taxon>Helotiales</taxon>
        <taxon>Helotiaceae</taxon>
        <taxon>Hymenoscyphus</taxon>
    </lineage>
</organism>
<sequence length="108" mass="12363">MATLKEGLATQILDKHSSDNLHYVQLALSVTALLCLGCLLCVLIAHRRRQRREFEEQKQEIQRTAESLHPPRVLVGFEMEDGETETEAVVSELTPRLHAITRDNWDIE</sequence>
<evidence type="ECO:0000256" key="1">
    <source>
        <dbReference type="SAM" id="Phobius"/>
    </source>
</evidence>
<keyword evidence="1" id="KW-1133">Transmembrane helix</keyword>
<dbReference type="EMBL" id="CAJVRL010000035">
    <property type="protein sequence ID" value="CAG8950153.1"/>
    <property type="molecule type" value="Genomic_DNA"/>
</dbReference>
<keyword evidence="3" id="KW-1185">Reference proteome</keyword>
<evidence type="ECO:0000313" key="2">
    <source>
        <dbReference type="EMBL" id="CAG8950153.1"/>
    </source>
</evidence>
<dbReference type="Proteomes" id="UP000696280">
    <property type="component" value="Unassembled WGS sequence"/>
</dbReference>